<organism evidence="1 2">
    <name type="scientific">Brachionus plicatilis</name>
    <name type="common">Marine rotifer</name>
    <name type="synonym">Brachionus muelleri</name>
    <dbReference type="NCBI Taxonomy" id="10195"/>
    <lineage>
        <taxon>Eukaryota</taxon>
        <taxon>Metazoa</taxon>
        <taxon>Spiralia</taxon>
        <taxon>Gnathifera</taxon>
        <taxon>Rotifera</taxon>
        <taxon>Eurotatoria</taxon>
        <taxon>Monogononta</taxon>
        <taxon>Pseudotrocha</taxon>
        <taxon>Ploima</taxon>
        <taxon>Brachionidae</taxon>
        <taxon>Brachionus</taxon>
    </lineage>
</organism>
<proteinExistence type="predicted"/>
<dbReference type="Proteomes" id="UP000276133">
    <property type="component" value="Unassembled WGS sequence"/>
</dbReference>
<dbReference type="EMBL" id="REGN01003370">
    <property type="protein sequence ID" value="RNA22975.1"/>
    <property type="molecule type" value="Genomic_DNA"/>
</dbReference>
<comment type="caution">
    <text evidence="1">The sequence shown here is derived from an EMBL/GenBank/DDBJ whole genome shotgun (WGS) entry which is preliminary data.</text>
</comment>
<keyword evidence="2" id="KW-1185">Reference proteome</keyword>
<accession>A0A3M7RI60</accession>
<evidence type="ECO:0000313" key="2">
    <source>
        <dbReference type="Proteomes" id="UP000276133"/>
    </source>
</evidence>
<name>A0A3M7RI60_BRAPC</name>
<reference evidence="1 2" key="1">
    <citation type="journal article" date="2018" name="Sci. Rep.">
        <title>Genomic signatures of local adaptation to the degree of environmental predictability in rotifers.</title>
        <authorList>
            <person name="Franch-Gras L."/>
            <person name="Hahn C."/>
            <person name="Garcia-Roger E.M."/>
            <person name="Carmona M.J."/>
            <person name="Serra M."/>
            <person name="Gomez A."/>
        </authorList>
    </citation>
    <scope>NUCLEOTIDE SEQUENCE [LARGE SCALE GENOMIC DNA]</scope>
    <source>
        <strain evidence="1">HYR1</strain>
    </source>
</reference>
<evidence type="ECO:0000313" key="1">
    <source>
        <dbReference type="EMBL" id="RNA22975.1"/>
    </source>
</evidence>
<dbReference type="AlphaFoldDB" id="A0A3M7RI60"/>
<gene>
    <name evidence="1" type="ORF">BpHYR1_046410</name>
</gene>
<protein>
    <submittedName>
        <fullName evidence="1">Uncharacterized protein</fullName>
    </submittedName>
</protein>
<sequence>MDKDLYLHKLLVGQEPFSSLITENAEAEHCVGQPRVCGDTIFPNYLKKSAHVIEHLIKFYIYFVELNLFLIKSEGNIARMHILFFYFPPYTGYGYLQLLAPEFD</sequence>